<dbReference type="PIRSF" id="PIRSF000524">
    <property type="entry name" value="SPT"/>
    <property type="match status" value="1"/>
</dbReference>
<dbReference type="Pfam" id="PF00266">
    <property type="entry name" value="Aminotran_5"/>
    <property type="match status" value="1"/>
</dbReference>
<dbReference type="InterPro" id="IPR015424">
    <property type="entry name" value="PyrdxlP-dep_Trfase"/>
</dbReference>
<proteinExistence type="inferred from homology"/>
<comment type="similarity">
    <text evidence="7">Belongs to the class-V pyridoxal-phosphate-dependent aminotransferase family.</text>
</comment>
<evidence type="ECO:0000256" key="1">
    <source>
        <dbReference type="ARBA" id="ARBA00001933"/>
    </source>
</evidence>
<dbReference type="HAMAP" id="MF_01376">
    <property type="entry name" value="PhnW_aminotrans_5"/>
    <property type="match status" value="1"/>
</dbReference>
<gene>
    <name evidence="10" type="primary">LOC106457627</name>
</gene>
<dbReference type="InterPro" id="IPR015421">
    <property type="entry name" value="PyrdxlP-dep_Trfase_major"/>
</dbReference>
<keyword evidence="5" id="KW-0670">Pyruvate</keyword>
<dbReference type="NCBIfam" id="NF010006">
    <property type="entry name" value="PRK13479.1"/>
    <property type="match status" value="1"/>
</dbReference>
<name>A0ABM1S6T2_LIMPO</name>
<keyword evidence="2" id="KW-0032">Aminotransferase</keyword>
<dbReference type="PANTHER" id="PTHR42778">
    <property type="entry name" value="2-AMINOETHYLPHOSPHONATE--PYRUVATE TRANSAMINASE"/>
    <property type="match status" value="1"/>
</dbReference>
<dbReference type="NCBIfam" id="TIGR02326">
    <property type="entry name" value="transamin_PhnW"/>
    <property type="match status" value="1"/>
</dbReference>
<evidence type="ECO:0000256" key="5">
    <source>
        <dbReference type="ARBA" id="ARBA00023317"/>
    </source>
</evidence>
<dbReference type="Gene3D" id="3.40.640.10">
    <property type="entry name" value="Type I PLP-dependent aspartate aminotransferase-like (Major domain)"/>
    <property type="match status" value="1"/>
</dbReference>
<organism evidence="9 10">
    <name type="scientific">Limulus polyphemus</name>
    <name type="common">Atlantic horseshoe crab</name>
    <dbReference type="NCBI Taxonomy" id="6850"/>
    <lineage>
        <taxon>Eukaryota</taxon>
        <taxon>Metazoa</taxon>
        <taxon>Ecdysozoa</taxon>
        <taxon>Arthropoda</taxon>
        <taxon>Chelicerata</taxon>
        <taxon>Merostomata</taxon>
        <taxon>Xiphosura</taxon>
        <taxon>Limulidae</taxon>
        <taxon>Limulus</taxon>
    </lineage>
</organism>
<dbReference type="GeneID" id="106457627"/>
<keyword evidence="4 7" id="KW-0663">Pyridoxal phosphate</keyword>
<comment type="cofactor">
    <cofactor evidence="1 7">
        <name>pyridoxal 5'-phosphate</name>
        <dbReference type="ChEBI" id="CHEBI:597326"/>
    </cofactor>
</comment>
<reference evidence="10" key="1">
    <citation type="submission" date="2025-08" db="UniProtKB">
        <authorList>
            <consortium name="RefSeq"/>
        </authorList>
    </citation>
    <scope>IDENTIFICATION</scope>
    <source>
        <tissue evidence="10">Muscle</tissue>
    </source>
</reference>
<dbReference type="Proteomes" id="UP000694941">
    <property type="component" value="Unplaced"/>
</dbReference>
<protein>
    <recommendedName>
        <fullName evidence="7">Alanine--glyoxylate aminotransferase</fullName>
        <ecNumber evidence="7">2.6.1.44</ecNumber>
    </recommendedName>
</protein>
<dbReference type="NCBIfam" id="TIGR03301">
    <property type="entry name" value="PhnW-AepZ"/>
    <property type="match status" value="1"/>
</dbReference>
<dbReference type="InterPro" id="IPR015422">
    <property type="entry name" value="PyrdxlP-dep_Trfase_small"/>
</dbReference>
<feature type="domain" description="Aminotransferase class V" evidence="8">
    <location>
        <begin position="50"/>
        <end position="323"/>
    </location>
</feature>
<keyword evidence="3" id="KW-0808">Transferase</keyword>
<dbReference type="RefSeq" id="XP_022239337.1">
    <property type="nucleotide sequence ID" value="XM_022383629.1"/>
</dbReference>
<dbReference type="Gene3D" id="3.90.1150.10">
    <property type="entry name" value="Aspartate Aminotransferase, domain 1"/>
    <property type="match status" value="1"/>
</dbReference>
<evidence type="ECO:0000256" key="2">
    <source>
        <dbReference type="ARBA" id="ARBA00022576"/>
    </source>
</evidence>
<comment type="catalytic activity">
    <reaction evidence="7">
        <text>glyoxylate + L-alanine = glycine + pyruvate</text>
        <dbReference type="Rhea" id="RHEA:24248"/>
        <dbReference type="ChEBI" id="CHEBI:15361"/>
        <dbReference type="ChEBI" id="CHEBI:36655"/>
        <dbReference type="ChEBI" id="CHEBI:57305"/>
        <dbReference type="ChEBI" id="CHEBI:57972"/>
        <dbReference type="EC" id="2.6.1.44"/>
    </reaction>
</comment>
<evidence type="ECO:0000256" key="6">
    <source>
        <dbReference type="ARBA" id="ARBA00049460"/>
    </source>
</evidence>
<dbReference type="SUPFAM" id="SSF53383">
    <property type="entry name" value="PLP-dependent transferases"/>
    <property type="match status" value="1"/>
</dbReference>
<accession>A0ABM1S6T2</accession>
<evidence type="ECO:0000256" key="4">
    <source>
        <dbReference type="ARBA" id="ARBA00022898"/>
    </source>
</evidence>
<dbReference type="InterPro" id="IPR024169">
    <property type="entry name" value="SP_NH2Trfase/AEP_transaminase"/>
</dbReference>
<evidence type="ECO:0000313" key="10">
    <source>
        <dbReference type="RefSeq" id="XP_022239337.1"/>
    </source>
</evidence>
<dbReference type="InterPro" id="IPR012703">
    <property type="entry name" value="NH2EtPonate_pyrv_transaminase"/>
</dbReference>
<sequence>MSSPFSLGHSRDYTIETRELLGNKKVVKKLFTPGPLGVSVATKEAMLQDIGSREKEFTDTVKLIRQLLLDLANVSPEEFTTVILQGSGTYMLEAVLQSATPRDSGQVLVLVNGAYGLRIEKICERVGLPYESIPFPEGEKVDPQQLELILRNKKQQFSTVVVIHCETSTGVINPVKEIGLIVRKYCPGAAYIVDGMSSFGAIPLDFQDSQVDYLISSANKCLEGVPGFSFCIARLEHFRKCKGNARSLSFDLYDQFEEMERTGQFRFTPPTHALLAFHHALMELVEEGGMKARGRRYHANCEIIREGMKKLGFKKLVPDAEEYDGFIITSFLNPSDPNFTFDEFYQRLLFLGQVIYTGKVTQKDTFRIGNIGHLYPEDMNYLLNCIECVLKDMHVAIPVSY</sequence>
<evidence type="ECO:0000256" key="7">
    <source>
        <dbReference type="PIRNR" id="PIRNR000524"/>
    </source>
</evidence>
<dbReference type="InterPro" id="IPR000192">
    <property type="entry name" value="Aminotrans_V_dom"/>
</dbReference>
<evidence type="ECO:0000313" key="9">
    <source>
        <dbReference type="Proteomes" id="UP000694941"/>
    </source>
</evidence>
<comment type="catalytic activity">
    <reaction evidence="6">
        <text>(2-aminoethyl)phosphonate + pyruvate = phosphonoacetaldehyde + L-alanine</text>
        <dbReference type="Rhea" id="RHEA:17021"/>
        <dbReference type="ChEBI" id="CHEBI:15361"/>
        <dbReference type="ChEBI" id="CHEBI:57418"/>
        <dbReference type="ChEBI" id="CHEBI:57972"/>
        <dbReference type="ChEBI" id="CHEBI:58383"/>
        <dbReference type="EC" id="2.6.1.37"/>
    </reaction>
</comment>
<dbReference type="PANTHER" id="PTHR42778:SF1">
    <property type="entry name" value="2-AMINOETHYLPHOSPHONATE--PYRUVATE TRANSAMINASE"/>
    <property type="match status" value="1"/>
</dbReference>
<keyword evidence="9" id="KW-1185">Reference proteome</keyword>
<dbReference type="EC" id="2.6.1.44" evidence="7"/>
<evidence type="ECO:0000259" key="8">
    <source>
        <dbReference type="Pfam" id="PF00266"/>
    </source>
</evidence>
<evidence type="ECO:0000256" key="3">
    <source>
        <dbReference type="ARBA" id="ARBA00022679"/>
    </source>
</evidence>